<accession>A0ABT6KKC9</accession>
<comment type="caution">
    <text evidence="2">The sequence shown here is derived from an EMBL/GenBank/DDBJ whole genome shotgun (WGS) entry which is preliminary data.</text>
</comment>
<keyword evidence="1" id="KW-0812">Transmembrane</keyword>
<reference evidence="2 3" key="1">
    <citation type="submission" date="2023-04" db="EMBL/GenBank/DDBJ databases">
        <title>Genome Encyclopedia of Bacteria and Archaea VI: Functional Genomics of Type Strains.</title>
        <authorList>
            <person name="Whitman W."/>
        </authorList>
    </citation>
    <scope>NUCLEOTIDE SEQUENCE [LARGE SCALE GENOMIC DNA]</scope>
    <source>
        <strain evidence="2 3">SG_E_30_P1</strain>
    </source>
</reference>
<keyword evidence="1" id="KW-1133">Transmembrane helix</keyword>
<evidence type="ECO:0000313" key="2">
    <source>
        <dbReference type="EMBL" id="MDH6180425.1"/>
    </source>
</evidence>
<keyword evidence="1" id="KW-0472">Membrane</keyword>
<name>A0ABT6KKC9_9MICO</name>
<dbReference type="Proteomes" id="UP001160142">
    <property type="component" value="Unassembled WGS sequence"/>
</dbReference>
<gene>
    <name evidence="2" type="ORF">M2152_000607</name>
</gene>
<protein>
    <recommendedName>
        <fullName evidence="4">Integral membrane protein</fullName>
    </recommendedName>
</protein>
<keyword evidence="3" id="KW-1185">Reference proteome</keyword>
<feature type="transmembrane region" description="Helical" evidence="1">
    <location>
        <begin position="6"/>
        <end position="21"/>
    </location>
</feature>
<proteinExistence type="predicted"/>
<evidence type="ECO:0008006" key="4">
    <source>
        <dbReference type="Google" id="ProtNLM"/>
    </source>
</evidence>
<feature type="transmembrane region" description="Helical" evidence="1">
    <location>
        <begin position="58"/>
        <end position="78"/>
    </location>
</feature>
<sequence>MEIIYVTVIGAALALILRYVLPKRETYGVALLPALGAAVTAGAWVSLTWLGLKPDAPWIWLISLVAPVVVALLTALLIPGRRAQSDAALFEKLATTTA</sequence>
<feature type="transmembrane region" description="Helical" evidence="1">
    <location>
        <begin position="28"/>
        <end position="52"/>
    </location>
</feature>
<dbReference type="EMBL" id="JARXVQ010000001">
    <property type="protein sequence ID" value="MDH6180425.1"/>
    <property type="molecule type" value="Genomic_DNA"/>
</dbReference>
<organism evidence="2 3">
    <name type="scientific">Antiquaquibacter oligotrophicus</name>
    <dbReference type="NCBI Taxonomy" id="2880260"/>
    <lineage>
        <taxon>Bacteria</taxon>
        <taxon>Bacillati</taxon>
        <taxon>Actinomycetota</taxon>
        <taxon>Actinomycetes</taxon>
        <taxon>Micrococcales</taxon>
        <taxon>Microbacteriaceae</taxon>
        <taxon>Antiquaquibacter</taxon>
    </lineage>
</organism>
<evidence type="ECO:0000313" key="3">
    <source>
        <dbReference type="Proteomes" id="UP001160142"/>
    </source>
</evidence>
<dbReference type="RefSeq" id="WP_322132776.1">
    <property type="nucleotide sequence ID" value="NZ_CP085036.1"/>
</dbReference>
<evidence type="ECO:0000256" key="1">
    <source>
        <dbReference type="SAM" id="Phobius"/>
    </source>
</evidence>